<proteinExistence type="predicted"/>
<dbReference type="SMART" id="SM00320">
    <property type="entry name" value="WD40"/>
    <property type="match status" value="1"/>
</dbReference>
<dbReference type="PROSITE" id="PS50082">
    <property type="entry name" value="WD_REPEATS_2"/>
    <property type="match status" value="1"/>
</dbReference>
<dbReference type="InterPro" id="IPR001680">
    <property type="entry name" value="WD40_rpt"/>
</dbReference>
<name>T1GTY5_MEGSC</name>
<dbReference type="AlphaFoldDB" id="T1GTY5"/>
<evidence type="ECO:0000313" key="3">
    <source>
        <dbReference type="Proteomes" id="UP000015102"/>
    </source>
</evidence>
<dbReference type="PANTHER" id="PTHR22836:SF0">
    <property type="entry name" value="PRE-MRNA 3' END PROCESSING PROTEIN WDR33"/>
    <property type="match status" value="1"/>
</dbReference>
<accession>T1GTY5</accession>
<dbReference type="EMBL" id="CAQQ02031294">
    <property type="status" value="NOT_ANNOTATED_CDS"/>
    <property type="molecule type" value="Genomic_DNA"/>
</dbReference>
<dbReference type="InterPro" id="IPR045245">
    <property type="entry name" value="Pfs2-like"/>
</dbReference>
<dbReference type="STRING" id="36166.T1GTY5"/>
<dbReference type="EMBL" id="CAQQ02031293">
    <property type="status" value="NOT_ANNOTATED_CDS"/>
    <property type="molecule type" value="Genomic_DNA"/>
</dbReference>
<protein>
    <submittedName>
        <fullName evidence="2">Uncharacterized protein</fullName>
    </submittedName>
</protein>
<organism evidence="2 3">
    <name type="scientific">Megaselia scalaris</name>
    <name type="common">Humpbacked fly</name>
    <name type="synonym">Phora scalaris</name>
    <dbReference type="NCBI Taxonomy" id="36166"/>
    <lineage>
        <taxon>Eukaryota</taxon>
        <taxon>Metazoa</taxon>
        <taxon>Ecdysozoa</taxon>
        <taxon>Arthropoda</taxon>
        <taxon>Hexapoda</taxon>
        <taxon>Insecta</taxon>
        <taxon>Pterygota</taxon>
        <taxon>Neoptera</taxon>
        <taxon>Endopterygota</taxon>
        <taxon>Diptera</taxon>
        <taxon>Brachycera</taxon>
        <taxon>Muscomorpha</taxon>
        <taxon>Platypezoidea</taxon>
        <taxon>Phoridae</taxon>
        <taxon>Megaseliini</taxon>
        <taxon>Megaselia</taxon>
    </lineage>
</organism>
<dbReference type="EnsemblMetazoa" id="MESCA007184-RA">
    <property type="protein sequence ID" value="MESCA007184-PA"/>
    <property type="gene ID" value="MESCA007184"/>
</dbReference>
<dbReference type="GO" id="GO:0005847">
    <property type="term" value="C:mRNA cleavage and polyadenylation specificity factor complex"/>
    <property type="evidence" value="ECO:0007669"/>
    <property type="project" value="TreeGrafter"/>
</dbReference>
<dbReference type="Gene3D" id="2.130.10.10">
    <property type="entry name" value="YVTN repeat-like/Quinoprotein amine dehydrogenase"/>
    <property type="match status" value="1"/>
</dbReference>
<dbReference type="OMA" id="CYLCTQI"/>
<sequence>MSGPPPMNPNYFQQNHVRPHFGGAGKPGQPFFKPNFVNRGPYGHHNFPMTQDDFDGKRLRKSVMRKTVDYNASICKALQDRLFQRDFRDRESLQPESIYIPDLLPPPSYLDNPTNAVTTRFAHDVPVRTMVWSHNDSWMVTGDHSGYVKYWQSNMNQSKQIQAHKEPVRGI</sequence>
<dbReference type="InterPro" id="IPR015943">
    <property type="entry name" value="WD40/YVTN_repeat-like_dom_sf"/>
</dbReference>
<evidence type="ECO:0000313" key="2">
    <source>
        <dbReference type="EnsemblMetazoa" id="MESCA007184-PA"/>
    </source>
</evidence>
<keyword evidence="3" id="KW-1185">Reference proteome</keyword>
<keyword evidence="1" id="KW-0853">WD repeat</keyword>
<dbReference type="HOGENOM" id="CLU_1566813_0_0_1"/>
<dbReference type="SUPFAM" id="SSF50978">
    <property type="entry name" value="WD40 repeat-like"/>
    <property type="match status" value="1"/>
</dbReference>
<reference evidence="3" key="1">
    <citation type="submission" date="2013-02" db="EMBL/GenBank/DDBJ databases">
        <authorList>
            <person name="Hughes D."/>
        </authorList>
    </citation>
    <scope>NUCLEOTIDE SEQUENCE</scope>
    <source>
        <strain>Durham</strain>
        <strain evidence="3">NC isolate 2 -- Noor lab</strain>
    </source>
</reference>
<dbReference type="InterPro" id="IPR036322">
    <property type="entry name" value="WD40_repeat_dom_sf"/>
</dbReference>
<evidence type="ECO:0000256" key="1">
    <source>
        <dbReference type="PROSITE-ProRule" id="PRU00221"/>
    </source>
</evidence>
<feature type="repeat" description="WD" evidence="1">
    <location>
        <begin position="120"/>
        <end position="161"/>
    </location>
</feature>
<dbReference type="GO" id="GO:0031124">
    <property type="term" value="P:mRNA 3'-end processing"/>
    <property type="evidence" value="ECO:0007669"/>
    <property type="project" value="InterPro"/>
</dbReference>
<dbReference type="PANTHER" id="PTHR22836">
    <property type="entry name" value="WD40 REPEAT PROTEIN"/>
    <property type="match status" value="1"/>
</dbReference>
<reference evidence="2" key="2">
    <citation type="submission" date="2015-06" db="UniProtKB">
        <authorList>
            <consortium name="EnsemblMetazoa"/>
        </authorList>
    </citation>
    <scope>IDENTIFICATION</scope>
</reference>
<dbReference type="Proteomes" id="UP000015102">
    <property type="component" value="Unassembled WGS sequence"/>
</dbReference>